<dbReference type="InterPro" id="IPR016032">
    <property type="entry name" value="Sig_transdc_resp-reg_C-effctor"/>
</dbReference>
<dbReference type="AlphaFoldDB" id="A0A412Y1E2"/>
<dbReference type="RefSeq" id="WP_022392484.1">
    <property type="nucleotide sequence ID" value="NZ_QRZF01000012.1"/>
</dbReference>
<dbReference type="EMBL" id="QRZF01000012">
    <property type="protein sequence ID" value="RGV51255.1"/>
    <property type="molecule type" value="Genomic_DNA"/>
</dbReference>
<protein>
    <submittedName>
        <fullName evidence="1">Helix-turn-helix transcriptional regulator</fullName>
    </submittedName>
</protein>
<accession>A0A412Y1E2</accession>
<dbReference type="Proteomes" id="UP000283850">
    <property type="component" value="Unassembled WGS sequence"/>
</dbReference>
<sequence length="146" mass="16715">MDAYSDNWNACLLFRNKQLTKQLKDYQKVSALVEYSSSQIVAMGQLLRLHKNPSYGIINDESEWENLFVVIDLLYGGCLSEGLSSYRLGVQELKLCYLVRARLSNKAIATLFNITTRSVLKAKQRIKIKLILSGVDSLDKYIQQYL</sequence>
<gene>
    <name evidence="1" type="ORF">DWW10_16470</name>
</gene>
<reference evidence="1 2" key="1">
    <citation type="submission" date="2018-08" db="EMBL/GenBank/DDBJ databases">
        <title>A genome reference for cultivated species of the human gut microbiota.</title>
        <authorList>
            <person name="Zou Y."/>
            <person name="Xue W."/>
            <person name="Luo G."/>
        </authorList>
    </citation>
    <scope>NUCLEOTIDE SEQUENCE [LARGE SCALE GENOMIC DNA]</scope>
    <source>
        <strain evidence="1 2">AF14-32</strain>
    </source>
</reference>
<organism evidence="1 2">
    <name type="scientific">Bacteroides intestinalis</name>
    <dbReference type="NCBI Taxonomy" id="329854"/>
    <lineage>
        <taxon>Bacteria</taxon>
        <taxon>Pseudomonadati</taxon>
        <taxon>Bacteroidota</taxon>
        <taxon>Bacteroidia</taxon>
        <taxon>Bacteroidales</taxon>
        <taxon>Bacteroidaceae</taxon>
        <taxon>Bacteroides</taxon>
    </lineage>
</organism>
<evidence type="ECO:0000313" key="1">
    <source>
        <dbReference type="EMBL" id="RGV51255.1"/>
    </source>
</evidence>
<dbReference type="GO" id="GO:0003677">
    <property type="term" value="F:DNA binding"/>
    <property type="evidence" value="ECO:0007669"/>
    <property type="project" value="InterPro"/>
</dbReference>
<dbReference type="GO" id="GO:0006355">
    <property type="term" value="P:regulation of DNA-templated transcription"/>
    <property type="evidence" value="ECO:0007669"/>
    <property type="project" value="InterPro"/>
</dbReference>
<name>A0A412Y1E2_9BACE</name>
<evidence type="ECO:0000313" key="2">
    <source>
        <dbReference type="Proteomes" id="UP000283850"/>
    </source>
</evidence>
<dbReference type="SUPFAM" id="SSF46894">
    <property type="entry name" value="C-terminal effector domain of the bipartite response regulators"/>
    <property type="match status" value="1"/>
</dbReference>
<comment type="caution">
    <text evidence="1">The sequence shown here is derived from an EMBL/GenBank/DDBJ whole genome shotgun (WGS) entry which is preliminary data.</text>
</comment>
<proteinExistence type="predicted"/>